<organism evidence="2 3">
    <name type="scientific">Thermoleptolyngbya sichuanensis A183</name>
    <dbReference type="NCBI Taxonomy" id="2737172"/>
    <lineage>
        <taxon>Bacteria</taxon>
        <taxon>Bacillati</taxon>
        <taxon>Cyanobacteriota</taxon>
        <taxon>Cyanophyceae</taxon>
        <taxon>Oculatellales</taxon>
        <taxon>Oculatellaceae</taxon>
        <taxon>Thermoleptolyngbya</taxon>
        <taxon>Thermoleptolyngbya sichuanensis</taxon>
    </lineage>
</organism>
<gene>
    <name evidence="2" type="ORF">HPC62_18405</name>
</gene>
<feature type="region of interest" description="Disordered" evidence="1">
    <location>
        <begin position="141"/>
        <end position="180"/>
    </location>
</feature>
<feature type="compositionally biased region" description="Basic residues" evidence="1">
    <location>
        <begin position="170"/>
        <end position="180"/>
    </location>
</feature>
<sequence>MWHRLRNWFYSLRSYTALRPDLAMRRRVVRSLQRRTSLSPQEWFHTYGKSLGIAEAVVNFAAHQLEQYSGLPFGKLLPGDRLEADLHWTQVCWFDWELSFYEDVQQTFEVFLEGDLEELLEGTLGNFLVWLTKQVPSELLQADPLPKDLPKDSPQNPPQNPPKNPPQNLKPKHLKLRSPS</sequence>
<reference evidence="2 3" key="1">
    <citation type="submission" date="2020-05" db="EMBL/GenBank/DDBJ databases">
        <title>Complete genome sequence of of a novel Thermoleptolyngbya strain isolated from hot springs of Ganzi, Sichuan China.</title>
        <authorList>
            <person name="Tang J."/>
            <person name="Daroch M."/>
            <person name="Li L."/>
            <person name="Waleron K."/>
            <person name="Waleron M."/>
            <person name="Waleron M."/>
        </authorList>
    </citation>
    <scope>NUCLEOTIDE SEQUENCE [LARGE SCALE GENOMIC DNA]</scope>
    <source>
        <strain evidence="2 3">PKUAC-SCTA183</strain>
    </source>
</reference>
<keyword evidence="3" id="KW-1185">Reference proteome</keyword>
<evidence type="ECO:0000313" key="2">
    <source>
        <dbReference type="EMBL" id="QKD83901.1"/>
    </source>
</evidence>
<dbReference type="AlphaFoldDB" id="A0A6M8BJW6"/>
<dbReference type="Proteomes" id="UP000505210">
    <property type="component" value="Chromosome"/>
</dbReference>
<evidence type="ECO:0000313" key="3">
    <source>
        <dbReference type="Proteomes" id="UP000505210"/>
    </source>
</evidence>
<dbReference type="KEGG" id="theu:HPC62_18405"/>
<proteinExistence type="predicted"/>
<evidence type="ECO:0000256" key="1">
    <source>
        <dbReference type="SAM" id="MobiDB-lite"/>
    </source>
</evidence>
<dbReference type="RefSeq" id="WP_172357980.1">
    <property type="nucleotide sequence ID" value="NZ_CP053661.1"/>
</dbReference>
<dbReference type="EMBL" id="CP053661">
    <property type="protein sequence ID" value="QKD83901.1"/>
    <property type="molecule type" value="Genomic_DNA"/>
</dbReference>
<accession>A0A6M8BJW6</accession>
<feature type="compositionally biased region" description="Pro residues" evidence="1">
    <location>
        <begin position="155"/>
        <end position="165"/>
    </location>
</feature>
<name>A0A6M8BJW6_9CYAN</name>
<protein>
    <submittedName>
        <fullName evidence="2">Uncharacterized protein</fullName>
    </submittedName>
</protein>